<protein>
    <submittedName>
        <fullName evidence="1">Transposase</fullName>
    </submittedName>
</protein>
<proteinExistence type="predicted"/>
<dbReference type="Proteomes" id="UP000015527">
    <property type="component" value="Unassembled WGS sequence"/>
</dbReference>
<keyword evidence="2" id="KW-1185">Reference proteome</keyword>
<sequence length="53" mass="6016">MARKHKPEEIIGKLREAEIVLAQGGTVADACRRIGVTEQSYYLYGRLSLCKRH</sequence>
<evidence type="ECO:0000313" key="1">
    <source>
        <dbReference type="EMBL" id="EQB16854.1"/>
    </source>
</evidence>
<dbReference type="eggNOG" id="COG2963">
    <property type="taxonomic scope" value="Bacteria"/>
</dbReference>
<name>T0J4I7_9SPHN</name>
<comment type="caution">
    <text evidence="1">The sequence shown here is derived from an EMBL/GenBank/DDBJ whole genome shotgun (WGS) entry which is preliminary data.</text>
</comment>
<reference evidence="1 2" key="1">
    <citation type="journal article" date="2013" name="Genome Announc.">
        <title>Genome Sequence of Novosphingobium lindaniclasticum LE124T, Isolated from a Hexachlorocyclohexane Dumpsite.</title>
        <authorList>
            <person name="Saxena A."/>
            <person name="Nayyar N."/>
            <person name="Sangwan N."/>
            <person name="Kumari R."/>
            <person name="Khurana J.P."/>
            <person name="Lal R."/>
        </authorList>
    </citation>
    <scope>NUCLEOTIDE SEQUENCE [LARGE SCALE GENOMIC DNA]</scope>
    <source>
        <strain evidence="1 2">LE124</strain>
    </source>
</reference>
<accession>T0J4I7</accession>
<gene>
    <name evidence="1" type="ORF">L284_09165</name>
</gene>
<dbReference type="AlphaFoldDB" id="T0J4I7"/>
<dbReference type="PATRIC" id="fig|1096930.3.peg.1816"/>
<evidence type="ECO:0000313" key="2">
    <source>
        <dbReference type="Proteomes" id="UP000015527"/>
    </source>
</evidence>
<organism evidence="1 2">
    <name type="scientific">Novosphingobium lindaniclasticum LE124</name>
    <dbReference type="NCBI Taxonomy" id="1096930"/>
    <lineage>
        <taxon>Bacteria</taxon>
        <taxon>Pseudomonadati</taxon>
        <taxon>Pseudomonadota</taxon>
        <taxon>Alphaproteobacteria</taxon>
        <taxon>Sphingomonadales</taxon>
        <taxon>Sphingomonadaceae</taxon>
        <taxon>Novosphingobium</taxon>
    </lineage>
</organism>
<dbReference type="EMBL" id="ATHL01000064">
    <property type="protein sequence ID" value="EQB16854.1"/>
    <property type="molecule type" value="Genomic_DNA"/>
</dbReference>